<dbReference type="AlphaFoldDB" id="A0A1F7W7G5"/>
<keyword evidence="2 5" id="KW-0812">Transmembrane</keyword>
<keyword evidence="4 5" id="KW-0472">Membrane</keyword>
<evidence type="ECO:0000256" key="1">
    <source>
        <dbReference type="ARBA" id="ARBA00004141"/>
    </source>
</evidence>
<dbReference type="GO" id="GO:0005886">
    <property type="term" value="C:plasma membrane"/>
    <property type="evidence" value="ECO:0007669"/>
    <property type="project" value="TreeGrafter"/>
</dbReference>
<feature type="transmembrane region" description="Helical" evidence="5">
    <location>
        <begin position="68"/>
        <end position="93"/>
    </location>
</feature>
<feature type="transmembrane region" description="Helical" evidence="5">
    <location>
        <begin position="272"/>
        <end position="291"/>
    </location>
</feature>
<protein>
    <submittedName>
        <fullName evidence="7">Sodium:proton exchanger</fullName>
    </submittedName>
</protein>
<dbReference type="PANTHER" id="PTHR10846:SF8">
    <property type="entry name" value="INNER MEMBRANE PROTEIN YRBG"/>
    <property type="match status" value="1"/>
</dbReference>
<feature type="transmembrane region" description="Helical" evidence="5">
    <location>
        <begin position="135"/>
        <end position="153"/>
    </location>
</feature>
<dbReference type="InterPro" id="IPR044880">
    <property type="entry name" value="NCX_ion-bd_dom_sf"/>
</dbReference>
<evidence type="ECO:0000256" key="5">
    <source>
        <dbReference type="SAM" id="Phobius"/>
    </source>
</evidence>
<feature type="transmembrane region" description="Helical" evidence="5">
    <location>
        <begin position="105"/>
        <end position="123"/>
    </location>
</feature>
<evidence type="ECO:0000313" key="8">
    <source>
        <dbReference type="Proteomes" id="UP000176501"/>
    </source>
</evidence>
<dbReference type="Proteomes" id="UP000176501">
    <property type="component" value="Unassembled WGS sequence"/>
</dbReference>
<evidence type="ECO:0000259" key="6">
    <source>
        <dbReference type="Pfam" id="PF01699"/>
    </source>
</evidence>
<proteinExistence type="predicted"/>
<feature type="transmembrane region" description="Helical" evidence="5">
    <location>
        <begin position="237"/>
        <end position="260"/>
    </location>
</feature>
<dbReference type="Gene3D" id="1.20.1420.30">
    <property type="entry name" value="NCX, central ion-binding region"/>
    <property type="match status" value="1"/>
</dbReference>
<dbReference type="GO" id="GO:0008273">
    <property type="term" value="F:calcium, potassium:sodium antiporter activity"/>
    <property type="evidence" value="ECO:0007669"/>
    <property type="project" value="TreeGrafter"/>
</dbReference>
<comment type="caution">
    <text evidence="7">The sequence shown here is derived from an EMBL/GenBank/DDBJ whole genome shotgun (WGS) entry which is preliminary data.</text>
</comment>
<feature type="domain" description="Sodium/calcium exchanger membrane region" evidence="6">
    <location>
        <begin position="4"/>
        <end position="152"/>
    </location>
</feature>
<organism evidence="7 8">
    <name type="scientific">Candidatus Uhrbacteria bacterium RIFOXYB2_FULL_57_15</name>
    <dbReference type="NCBI Taxonomy" id="1802422"/>
    <lineage>
        <taxon>Bacteria</taxon>
        <taxon>Candidatus Uhriibacteriota</taxon>
    </lineage>
</organism>
<keyword evidence="3 5" id="KW-1133">Transmembrane helix</keyword>
<evidence type="ECO:0000256" key="2">
    <source>
        <dbReference type="ARBA" id="ARBA00022692"/>
    </source>
</evidence>
<name>A0A1F7W7G5_9BACT</name>
<dbReference type="InterPro" id="IPR004481">
    <property type="entry name" value="K/Na/Ca-exchanger"/>
</dbReference>
<dbReference type="NCBIfam" id="TIGR00367">
    <property type="entry name" value="calcium/sodium antiporter"/>
    <property type="match status" value="1"/>
</dbReference>
<dbReference type="InterPro" id="IPR004837">
    <property type="entry name" value="NaCa_Exmemb"/>
</dbReference>
<feature type="transmembrane region" description="Helical" evidence="5">
    <location>
        <begin position="297"/>
        <end position="316"/>
    </location>
</feature>
<reference evidence="7 8" key="1">
    <citation type="journal article" date="2016" name="Nat. Commun.">
        <title>Thousands of microbial genomes shed light on interconnected biogeochemical processes in an aquifer system.</title>
        <authorList>
            <person name="Anantharaman K."/>
            <person name="Brown C.T."/>
            <person name="Hug L.A."/>
            <person name="Sharon I."/>
            <person name="Castelle C.J."/>
            <person name="Probst A.J."/>
            <person name="Thomas B.C."/>
            <person name="Singh A."/>
            <person name="Wilkins M.J."/>
            <person name="Karaoz U."/>
            <person name="Brodie E.L."/>
            <person name="Williams K.H."/>
            <person name="Hubbard S.S."/>
            <person name="Banfield J.F."/>
        </authorList>
    </citation>
    <scope>NUCLEOTIDE SEQUENCE [LARGE SCALE GENOMIC DNA]</scope>
</reference>
<feature type="domain" description="Sodium/calcium exchanger membrane region" evidence="6">
    <location>
        <begin position="174"/>
        <end position="315"/>
    </location>
</feature>
<evidence type="ECO:0000256" key="3">
    <source>
        <dbReference type="ARBA" id="ARBA00022989"/>
    </source>
</evidence>
<dbReference type="GO" id="GO:0005262">
    <property type="term" value="F:calcium channel activity"/>
    <property type="evidence" value="ECO:0007669"/>
    <property type="project" value="TreeGrafter"/>
</dbReference>
<evidence type="ECO:0000256" key="4">
    <source>
        <dbReference type="ARBA" id="ARBA00023136"/>
    </source>
</evidence>
<comment type="subcellular location">
    <subcellularLocation>
        <location evidence="1">Membrane</location>
        <topology evidence="1">Multi-pass membrane protein</topology>
    </subcellularLocation>
</comment>
<dbReference type="PANTHER" id="PTHR10846">
    <property type="entry name" value="SODIUM/POTASSIUM/CALCIUM EXCHANGER"/>
    <property type="match status" value="1"/>
</dbReference>
<sequence>MLVSFLMLAGGFLLLLRGAHYLVLGASSLARRLGVSALVVGLTVVALGTSMPELVVNLFSAARGSTDIAVGNVLGSNIANIMLILGLAAIIAPITVQKTTIWKEIPFSILAVTLVFVMGNDVLFDGRMLDAITRIDGFVLLSFFGIFLYYVYGVSKRSGERGDPVGELTMPMIALYILGGLVALGIGGSIVVEGATGFARLVGLSDHVIAMTIVAIGTSLPEMATSLVAAYKKHTDIAIGNIIGSNIFNVFFVLGSSALVRPLPFGEFASRDAAMVIFASVFLFVSMFIGTRHRFDRWQGVAFVLTYLLYIGYILVV</sequence>
<accession>A0A1F7W7G5</accession>
<dbReference type="GO" id="GO:0006874">
    <property type="term" value="P:intracellular calcium ion homeostasis"/>
    <property type="evidence" value="ECO:0007669"/>
    <property type="project" value="TreeGrafter"/>
</dbReference>
<feature type="transmembrane region" description="Helical" evidence="5">
    <location>
        <begin position="173"/>
        <end position="196"/>
    </location>
</feature>
<dbReference type="EMBL" id="MGFE01000016">
    <property type="protein sequence ID" value="OGL98755.1"/>
    <property type="molecule type" value="Genomic_DNA"/>
</dbReference>
<dbReference type="Pfam" id="PF01699">
    <property type="entry name" value="Na_Ca_ex"/>
    <property type="match status" value="2"/>
</dbReference>
<evidence type="ECO:0000313" key="7">
    <source>
        <dbReference type="EMBL" id="OGL98755.1"/>
    </source>
</evidence>
<gene>
    <name evidence="7" type="ORF">A2304_01075</name>
</gene>
<feature type="transmembrane region" description="Helical" evidence="5">
    <location>
        <begin position="35"/>
        <end position="56"/>
    </location>
</feature>